<feature type="domain" description="Response regulatory" evidence="6">
    <location>
        <begin position="15"/>
        <end position="132"/>
    </location>
</feature>
<dbReference type="NCBIfam" id="NF001965">
    <property type="entry name" value="PRK00742.1"/>
    <property type="match status" value="1"/>
</dbReference>
<evidence type="ECO:0000256" key="1">
    <source>
        <dbReference type="ARBA" id="ARBA00022801"/>
    </source>
</evidence>
<dbReference type="CDD" id="cd17541">
    <property type="entry name" value="REC_CheB-like"/>
    <property type="match status" value="1"/>
</dbReference>
<dbReference type="PANTHER" id="PTHR42872:SF3">
    <property type="entry name" value="PROTEIN-GLUTAMATE METHYLESTERASE_PROTEIN-GLUTAMINE GLUTAMINASE 1"/>
    <property type="match status" value="1"/>
</dbReference>
<feature type="domain" description="CheB-type methylesterase" evidence="7">
    <location>
        <begin position="195"/>
        <end position="389"/>
    </location>
</feature>
<comment type="catalytic activity">
    <reaction evidence="3">
        <text>L-glutaminyl-[protein] + H2O = L-glutamyl-[protein] + NH4(+)</text>
        <dbReference type="Rhea" id="RHEA:16441"/>
        <dbReference type="Rhea" id="RHEA-COMP:10207"/>
        <dbReference type="Rhea" id="RHEA-COMP:10208"/>
        <dbReference type="ChEBI" id="CHEBI:15377"/>
        <dbReference type="ChEBI" id="CHEBI:28938"/>
        <dbReference type="ChEBI" id="CHEBI:29973"/>
        <dbReference type="ChEBI" id="CHEBI:30011"/>
        <dbReference type="EC" id="3.5.1.44"/>
    </reaction>
</comment>
<evidence type="ECO:0000259" key="6">
    <source>
        <dbReference type="PROSITE" id="PS50110"/>
    </source>
</evidence>
<comment type="subcellular location">
    <subcellularLocation>
        <location evidence="3">Cytoplasm</location>
    </subcellularLocation>
</comment>
<comment type="function">
    <text evidence="3">Involved in chemotaxis. Part of a chemotaxis signal transduction system that modulates chemotaxis in response to various stimuli. Catalyzes the demethylation of specific methylglutamate residues introduced into the chemoreceptors (methyl-accepting chemotaxis proteins or MCP) by CheR. Also mediates the irreversible deamidation of specific glutamine residues to glutamic acid.</text>
</comment>
<dbReference type="Gene3D" id="3.40.50.2300">
    <property type="match status" value="1"/>
</dbReference>
<dbReference type="EMBL" id="JBEPME010000001">
    <property type="protein sequence ID" value="MET3656137.1"/>
    <property type="molecule type" value="Genomic_DNA"/>
</dbReference>
<dbReference type="PROSITE" id="PS50122">
    <property type="entry name" value="CHEB"/>
    <property type="match status" value="1"/>
</dbReference>
<dbReference type="Pfam" id="PF01339">
    <property type="entry name" value="CheB_methylest"/>
    <property type="match status" value="1"/>
</dbReference>
<accession>A0ABV2K4W8</accession>
<evidence type="ECO:0000256" key="3">
    <source>
        <dbReference type="HAMAP-Rule" id="MF_00099"/>
    </source>
</evidence>
<comment type="domain">
    <text evidence="3">Contains a C-terminal catalytic domain, and an N-terminal region which modulates catalytic activity.</text>
</comment>
<comment type="catalytic activity">
    <reaction evidence="2 3">
        <text>[protein]-L-glutamate 5-O-methyl ester + H2O = L-glutamyl-[protein] + methanol + H(+)</text>
        <dbReference type="Rhea" id="RHEA:23236"/>
        <dbReference type="Rhea" id="RHEA-COMP:10208"/>
        <dbReference type="Rhea" id="RHEA-COMP:10311"/>
        <dbReference type="ChEBI" id="CHEBI:15377"/>
        <dbReference type="ChEBI" id="CHEBI:15378"/>
        <dbReference type="ChEBI" id="CHEBI:17790"/>
        <dbReference type="ChEBI" id="CHEBI:29973"/>
        <dbReference type="ChEBI" id="CHEBI:82795"/>
        <dbReference type="EC" id="3.1.1.61"/>
    </reaction>
</comment>
<dbReference type="EC" id="3.5.1.44" evidence="3"/>
<keyword evidence="9" id="KW-1185">Reference proteome</keyword>
<evidence type="ECO:0000313" key="8">
    <source>
        <dbReference type="EMBL" id="MET3656137.1"/>
    </source>
</evidence>
<proteinExistence type="inferred from homology"/>
<organism evidence="8 9">
    <name type="scientific">Sporosarcina psychrophila</name>
    <name type="common">Bacillus psychrophilus</name>
    <dbReference type="NCBI Taxonomy" id="1476"/>
    <lineage>
        <taxon>Bacteria</taxon>
        <taxon>Bacillati</taxon>
        <taxon>Bacillota</taxon>
        <taxon>Bacilli</taxon>
        <taxon>Bacillales</taxon>
        <taxon>Caryophanaceae</taxon>
        <taxon>Sporosarcina</taxon>
    </lineage>
</organism>
<dbReference type="SMART" id="SM00448">
    <property type="entry name" value="REC"/>
    <property type="match status" value="1"/>
</dbReference>
<dbReference type="InterPro" id="IPR008248">
    <property type="entry name" value="CheB-like"/>
</dbReference>
<evidence type="ECO:0000259" key="7">
    <source>
        <dbReference type="PROSITE" id="PS50122"/>
    </source>
</evidence>
<dbReference type="CDD" id="cd16432">
    <property type="entry name" value="CheB_Rec"/>
    <property type="match status" value="1"/>
</dbReference>
<dbReference type="InterPro" id="IPR035909">
    <property type="entry name" value="CheB_C"/>
</dbReference>
<feature type="modified residue" description="4-aspartylphosphate" evidence="3 5">
    <location>
        <position position="66"/>
    </location>
</feature>
<keyword evidence="1 3" id="KW-0378">Hydrolase</keyword>
<dbReference type="Gene3D" id="3.40.50.180">
    <property type="entry name" value="Methylesterase CheB, C-terminal domain"/>
    <property type="match status" value="1"/>
</dbReference>
<reference evidence="8 9" key="1">
    <citation type="submission" date="2024-06" db="EMBL/GenBank/DDBJ databases">
        <title>Sorghum-associated microbial communities from plants grown in Nebraska, USA.</title>
        <authorList>
            <person name="Schachtman D."/>
        </authorList>
    </citation>
    <scope>NUCLEOTIDE SEQUENCE [LARGE SCALE GENOMIC DNA]</scope>
    <source>
        <strain evidence="8 9">1288</strain>
    </source>
</reference>
<gene>
    <name evidence="3" type="primary">cheB</name>
    <name evidence="8" type="ORF">ABIC55_001221</name>
</gene>
<feature type="active site" evidence="3 4">
    <location>
        <position position="234"/>
    </location>
</feature>
<sequence length="389" mass="41952">MRKGVDDLNTGNRKKVLVVDDSAFMRKLISDFLSGHPEIEVIGTARNGKEAVEKVETLKPDVVTMDIEMPIMDGLEALKEIMSRNPLPIVMLSSTTKIGAENTMLAMEYGAVDFVAKPGGAISLNLHEVKEEILGKVIAASEVRLATLTRKITGRRLTQVISSNPVTKPVGKVAEIPTFIPSRSQLTNVSKNKIPKTGKTFVIIGTSTGGPRALQEVLTGIPALIGVPILVVQHMPPGFTKSLADRLDGLCDIHVKEAEDGELLENGTAYIAPGGKHLKMMKKGMFYYVRLDAVDPPRAGHRPSVDVLLESAAENTELNFLTVIMTGMGYDGKNGMEVLRKNGKTITIAESAKTSVVYGMPKAIKEAGFADEVVDLHDISESIIGIIKS</sequence>
<dbReference type="HAMAP" id="MF_00099">
    <property type="entry name" value="CheB_chemtxs"/>
    <property type="match status" value="1"/>
</dbReference>
<dbReference type="InterPro" id="IPR011006">
    <property type="entry name" value="CheY-like_superfamily"/>
</dbReference>
<dbReference type="Pfam" id="PF00072">
    <property type="entry name" value="Response_reg"/>
    <property type="match status" value="1"/>
</dbReference>
<evidence type="ECO:0000256" key="5">
    <source>
        <dbReference type="PROSITE-ProRule" id="PRU00169"/>
    </source>
</evidence>
<feature type="active site" evidence="3 4">
    <location>
        <position position="331"/>
    </location>
</feature>
<keyword evidence="3 4" id="KW-0145">Chemotaxis</keyword>
<dbReference type="InterPro" id="IPR001789">
    <property type="entry name" value="Sig_transdc_resp-reg_receiver"/>
</dbReference>
<protein>
    <recommendedName>
        <fullName evidence="3">Protein-glutamate methylesterase/protein-glutamine glutaminase</fullName>
        <ecNumber evidence="3">3.1.1.61</ecNumber>
        <ecNumber evidence="3">3.5.1.44</ecNumber>
    </recommendedName>
</protein>
<dbReference type="InterPro" id="IPR000673">
    <property type="entry name" value="Sig_transdc_resp-reg_Me-estase"/>
</dbReference>
<dbReference type="PROSITE" id="PS50110">
    <property type="entry name" value="RESPONSE_REGULATORY"/>
    <property type="match status" value="1"/>
</dbReference>
<name>A0ABV2K4W8_SPOPS</name>
<dbReference type="PANTHER" id="PTHR42872">
    <property type="entry name" value="PROTEIN-GLUTAMATE METHYLESTERASE/PROTEIN-GLUTAMINE GLUTAMINASE"/>
    <property type="match status" value="1"/>
</dbReference>
<comment type="caution">
    <text evidence="8">The sequence shown here is derived from an EMBL/GenBank/DDBJ whole genome shotgun (WGS) entry which is preliminary data.</text>
</comment>
<evidence type="ECO:0000313" key="9">
    <source>
        <dbReference type="Proteomes" id="UP001549104"/>
    </source>
</evidence>
<comment type="PTM">
    <text evidence="3">Phosphorylated by CheA. Phosphorylation of the N-terminal regulatory domain activates the methylesterase activity.</text>
</comment>
<evidence type="ECO:0000256" key="4">
    <source>
        <dbReference type="PROSITE-ProRule" id="PRU00050"/>
    </source>
</evidence>
<dbReference type="PIRSF" id="PIRSF000876">
    <property type="entry name" value="RR_chemtxs_CheB"/>
    <property type="match status" value="1"/>
</dbReference>
<dbReference type="SUPFAM" id="SSF52172">
    <property type="entry name" value="CheY-like"/>
    <property type="match status" value="1"/>
</dbReference>
<keyword evidence="3" id="KW-0963">Cytoplasm</keyword>
<comment type="similarity">
    <text evidence="3">Belongs to the CheB family.</text>
</comment>
<feature type="active site" evidence="3 4">
    <location>
        <position position="207"/>
    </location>
</feature>
<keyword evidence="3 5" id="KW-0597">Phosphoprotein</keyword>
<dbReference type="EC" id="3.1.1.61" evidence="3"/>
<dbReference type="GO" id="GO:0008984">
    <property type="term" value="F:protein-glutamate methylesterase activity"/>
    <property type="evidence" value="ECO:0007669"/>
    <property type="project" value="UniProtKB-EC"/>
</dbReference>
<dbReference type="SUPFAM" id="SSF52738">
    <property type="entry name" value="Methylesterase CheB, C-terminal domain"/>
    <property type="match status" value="1"/>
</dbReference>
<dbReference type="Proteomes" id="UP001549104">
    <property type="component" value="Unassembled WGS sequence"/>
</dbReference>
<evidence type="ECO:0000256" key="2">
    <source>
        <dbReference type="ARBA" id="ARBA00048267"/>
    </source>
</evidence>
<dbReference type="RefSeq" id="WP_422397630.1">
    <property type="nucleotide sequence ID" value="NZ_CP146246.1"/>
</dbReference>